<keyword evidence="2" id="KW-0812">Transmembrane</keyword>
<name>A0AA36E854_LACSI</name>
<dbReference type="AlphaFoldDB" id="A0AA36E854"/>
<accession>A0AA36E854</accession>
<evidence type="ECO:0000256" key="2">
    <source>
        <dbReference type="SAM" id="Phobius"/>
    </source>
</evidence>
<keyword evidence="2" id="KW-1133">Transmembrane helix</keyword>
<keyword evidence="4" id="KW-1185">Reference proteome</keyword>
<reference evidence="3" key="1">
    <citation type="submission" date="2023-04" db="EMBL/GenBank/DDBJ databases">
        <authorList>
            <person name="Vijverberg K."/>
            <person name="Xiong W."/>
            <person name="Schranz E."/>
        </authorList>
    </citation>
    <scope>NUCLEOTIDE SEQUENCE</scope>
</reference>
<dbReference type="Proteomes" id="UP001177003">
    <property type="component" value="Chromosome 5"/>
</dbReference>
<evidence type="ECO:0000256" key="1">
    <source>
        <dbReference type="SAM" id="MobiDB-lite"/>
    </source>
</evidence>
<feature type="region of interest" description="Disordered" evidence="1">
    <location>
        <begin position="114"/>
        <end position="158"/>
    </location>
</feature>
<feature type="compositionally biased region" description="Basic residues" evidence="1">
    <location>
        <begin position="1"/>
        <end position="10"/>
    </location>
</feature>
<protein>
    <submittedName>
        <fullName evidence="3">Uncharacterized protein</fullName>
    </submittedName>
</protein>
<keyword evidence="2" id="KW-0472">Membrane</keyword>
<feature type="transmembrane region" description="Helical" evidence="2">
    <location>
        <begin position="26"/>
        <end position="45"/>
    </location>
</feature>
<evidence type="ECO:0000313" key="3">
    <source>
        <dbReference type="EMBL" id="CAI9284785.1"/>
    </source>
</evidence>
<sequence length="158" mass="17904">MTHQKMKKIRSNPPSKLQNKKLPHPSVSLIVLPICNTSLFLLLLFKKKEIKTPPTPTKLKGKGKIDESEAIHLNYKESSNTKTKELKMITEELGYQAAVKLKAELDHQVALEKENVVGSSPIEEDLSTEDDDKIIVDEDEDKEDYDKPISSILNKRNP</sequence>
<organism evidence="3 4">
    <name type="scientific">Lactuca saligna</name>
    <name type="common">Willowleaf lettuce</name>
    <dbReference type="NCBI Taxonomy" id="75948"/>
    <lineage>
        <taxon>Eukaryota</taxon>
        <taxon>Viridiplantae</taxon>
        <taxon>Streptophyta</taxon>
        <taxon>Embryophyta</taxon>
        <taxon>Tracheophyta</taxon>
        <taxon>Spermatophyta</taxon>
        <taxon>Magnoliopsida</taxon>
        <taxon>eudicotyledons</taxon>
        <taxon>Gunneridae</taxon>
        <taxon>Pentapetalae</taxon>
        <taxon>asterids</taxon>
        <taxon>campanulids</taxon>
        <taxon>Asterales</taxon>
        <taxon>Asteraceae</taxon>
        <taxon>Cichorioideae</taxon>
        <taxon>Cichorieae</taxon>
        <taxon>Lactucinae</taxon>
        <taxon>Lactuca</taxon>
    </lineage>
</organism>
<feature type="region of interest" description="Disordered" evidence="1">
    <location>
        <begin position="1"/>
        <end position="21"/>
    </location>
</feature>
<dbReference type="EMBL" id="OX465081">
    <property type="protein sequence ID" value="CAI9284785.1"/>
    <property type="molecule type" value="Genomic_DNA"/>
</dbReference>
<proteinExistence type="predicted"/>
<evidence type="ECO:0000313" key="4">
    <source>
        <dbReference type="Proteomes" id="UP001177003"/>
    </source>
</evidence>
<gene>
    <name evidence="3" type="ORF">LSALG_LOCUS24292</name>
</gene>
<feature type="compositionally biased region" description="Acidic residues" evidence="1">
    <location>
        <begin position="122"/>
        <end position="143"/>
    </location>
</feature>